<name>A0A1F4UHN1_UNCKA</name>
<dbReference type="GO" id="GO:0019843">
    <property type="term" value="F:rRNA binding"/>
    <property type="evidence" value="ECO:0007669"/>
    <property type="project" value="UniProtKB-UniRule"/>
</dbReference>
<dbReference type="InterPro" id="IPR003256">
    <property type="entry name" value="Ribosomal_uL24"/>
</dbReference>
<evidence type="ECO:0000259" key="7">
    <source>
        <dbReference type="SMART" id="SM00739"/>
    </source>
</evidence>
<evidence type="ECO:0000256" key="6">
    <source>
        <dbReference type="RuleBase" id="RU003477"/>
    </source>
</evidence>
<dbReference type="GO" id="GO:0005840">
    <property type="term" value="C:ribosome"/>
    <property type="evidence" value="ECO:0007669"/>
    <property type="project" value="UniProtKB-KW"/>
</dbReference>
<proteinExistence type="inferred from homology"/>
<dbReference type="SUPFAM" id="SSF50104">
    <property type="entry name" value="Translation proteins SH3-like domain"/>
    <property type="match status" value="1"/>
</dbReference>
<evidence type="ECO:0000256" key="4">
    <source>
        <dbReference type="ARBA" id="ARBA00035206"/>
    </source>
</evidence>
<dbReference type="HAMAP" id="MF_01326_B">
    <property type="entry name" value="Ribosomal_uL24_B"/>
    <property type="match status" value="1"/>
</dbReference>
<keyword evidence="5" id="KW-0699">rRNA-binding</keyword>
<keyword evidence="3 5" id="KW-0687">Ribonucleoprotein</keyword>
<evidence type="ECO:0000313" key="9">
    <source>
        <dbReference type="Proteomes" id="UP000176583"/>
    </source>
</evidence>
<evidence type="ECO:0000256" key="5">
    <source>
        <dbReference type="HAMAP-Rule" id="MF_01326"/>
    </source>
</evidence>
<dbReference type="Pfam" id="PF17136">
    <property type="entry name" value="ribosomal_L24"/>
    <property type="match status" value="1"/>
</dbReference>
<evidence type="ECO:0000256" key="1">
    <source>
        <dbReference type="ARBA" id="ARBA00010618"/>
    </source>
</evidence>
<evidence type="ECO:0000313" key="8">
    <source>
        <dbReference type="EMBL" id="OGC44429.1"/>
    </source>
</evidence>
<dbReference type="Pfam" id="PF00467">
    <property type="entry name" value="KOW"/>
    <property type="match status" value="1"/>
</dbReference>
<dbReference type="InterPro" id="IPR008991">
    <property type="entry name" value="Translation_prot_SH3-like_sf"/>
</dbReference>
<organism evidence="8 9">
    <name type="scientific">candidate division WWE3 bacterium RBG_19FT_COMBO_53_11</name>
    <dbReference type="NCBI Taxonomy" id="1802613"/>
    <lineage>
        <taxon>Bacteria</taxon>
        <taxon>Katanobacteria</taxon>
    </lineage>
</organism>
<evidence type="ECO:0000256" key="3">
    <source>
        <dbReference type="ARBA" id="ARBA00023274"/>
    </source>
</evidence>
<dbReference type="InterPro" id="IPR005824">
    <property type="entry name" value="KOW"/>
</dbReference>
<keyword evidence="5" id="KW-0694">RNA-binding</keyword>
<dbReference type="PROSITE" id="PS01108">
    <property type="entry name" value="RIBOSOMAL_L24"/>
    <property type="match status" value="1"/>
</dbReference>
<dbReference type="Gene3D" id="2.30.30.30">
    <property type="match status" value="1"/>
</dbReference>
<evidence type="ECO:0000256" key="2">
    <source>
        <dbReference type="ARBA" id="ARBA00022980"/>
    </source>
</evidence>
<dbReference type="NCBIfam" id="TIGR01079">
    <property type="entry name" value="rplX_bact"/>
    <property type="match status" value="1"/>
</dbReference>
<dbReference type="GO" id="GO:1990904">
    <property type="term" value="C:ribonucleoprotein complex"/>
    <property type="evidence" value="ECO:0007669"/>
    <property type="project" value="UniProtKB-KW"/>
</dbReference>
<dbReference type="CDD" id="cd06089">
    <property type="entry name" value="KOW_RPL26"/>
    <property type="match status" value="1"/>
</dbReference>
<dbReference type="InterPro" id="IPR005825">
    <property type="entry name" value="Ribosomal_uL24_CS"/>
</dbReference>
<protein>
    <recommendedName>
        <fullName evidence="4 5">Large ribosomal subunit protein uL24</fullName>
    </recommendedName>
</protein>
<dbReference type="GO" id="GO:0006412">
    <property type="term" value="P:translation"/>
    <property type="evidence" value="ECO:0007669"/>
    <property type="project" value="UniProtKB-UniRule"/>
</dbReference>
<dbReference type="PANTHER" id="PTHR12903">
    <property type="entry name" value="MITOCHONDRIAL RIBOSOMAL PROTEIN L24"/>
    <property type="match status" value="1"/>
</dbReference>
<feature type="domain" description="KOW" evidence="7">
    <location>
        <begin position="7"/>
        <end position="34"/>
    </location>
</feature>
<comment type="caution">
    <text evidence="8">The sequence shown here is derived from an EMBL/GenBank/DDBJ whole genome shotgun (WGS) entry which is preliminary data.</text>
</comment>
<comment type="function">
    <text evidence="5">One of the proteins that surrounds the polypeptide exit tunnel on the outside of the subunit.</text>
</comment>
<dbReference type="STRING" id="1802613.A2V54_02995"/>
<dbReference type="AlphaFoldDB" id="A0A1F4UHN1"/>
<reference evidence="8 9" key="1">
    <citation type="journal article" date="2016" name="Nat. Commun.">
        <title>Thousands of microbial genomes shed light on interconnected biogeochemical processes in an aquifer system.</title>
        <authorList>
            <person name="Anantharaman K."/>
            <person name="Brown C.T."/>
            <person name="Hug L.A."/>
            <person name="Sharon I."/>
            <person name="Castelle C.J."/>
            <person name="Probst A.J."/>
            <person name="Thomas B.C."/>
            <person name="Singh A."/>
            <person name="Wilkins M.J."/>
            <person name="Karaoz U."/>
            <person name="Brodie E.L."/>
            <person name="Williams K.H."/>
            <person name="Hubbard S.S."/>
            <person name="Banfield J.F."/>
        </authorList>
    </citation>
    <scope>NUCLEOTIDE SEQUENCE [LARGE SCALE GENOMIC DNA]</scope>
</reference>
<accession>A0A1F4UHN1</accession>
<dbReference type="InterPro" id="IPR057264">
    <property type="entry name" value="Ribosomal_uL24_C"/>
</dbReference>
<comment type="similarity">
    <text evidence="1 5 6">Belongs to the universal ribosomal protein uL24 family.</text>
</comment>
<dbReference type="GO" id="GO:0003735">
    <property type="term" value="F:structural constituent of ribosome"/>
    <property type="evidence" value="ECO:0007669"/>
    <property type="project" value="InterPro"/>
</dbReference>
<comment type="function">
    <text evidence="5">One of two assembly initiator proteins, it binds directly to the 5'-end of the 23S rRNA, where it nucleates assembly of the 50S subunit.</text>
</comment>
<dbReference type="SMART" id="SM00739">
    <property type="entry name" value="KOW"/>
    <property type="match status" value="1"/>
</dbReference>
<sequence length="102" mass="11100">MQTAKTRIKKGDTIKVLSGKDRGREGEVLRVFPQGGKVVVAGINMLKRFTKKTKDSAGGVVEAEAPLWASKVGVVCPKCKKVSRLTGSRVCRRCGENLDKKK</sequence>
<dbReference type="Proteomes" id="UP000176583">
    <property type="component" value="Unassembled WGS sequence"/>
</dbReference>
<comment type="subunit">
    <text evidence="5">Part of the 50S ribosomal subunit.</text>
</comment>
<keyword evidence="2 5" id="KW-0689">Ribosomal protein</keyword>
<dbReference type="InterPro" id="IPR041988">
    <property type="entry name" value="Ribosomal_uL24_KOW"/>
</dbReference>
<dbReference type="EMBL" id="MEUW01000021">
    <property type="protein sequence ID" value="OGC44429.1"/>
    <property type="molecule type" value="Genomic_DNA"/>
</dbReference>
<dbReference type="InterPro" id="IPR014722">
    <property type="entry name" value="Rib_uL2_dom2"/>
</dbReference>
<gene>
    <name evidence="5" type="primary">rplX</name>
    <name evidence="8" type="ORF">A2V54_02995</name>
</gene>